<evidence type="ECO:0000256" key="1">
    <source>
        <dbReference type="SAM" id="MobiDB-lite"/>
    </source>
</evidence>
<comment type="caution">
    <text evidence="2">The sequence shown here is derived from an EMBL/GenBank/DDBJ whole genome shotgun (WGS) entry which is preliminary data.</text>
</comment>
<dbReference type="RefSeq" id="XP_056066310.1">
    <property type="nucleotide sequence ID" value="XM_056219183.1"/>
</dbReference>
<accession>A0A9W8XBM9</accession>
<dbReference type="EMBL" id="JAPEUX010000008">
    <property type="protein sequence ID" value="KAJ4346510.1"/>
    <property type="molecule type" value="Genomic_DNA"/>
</dbReference>
<evidence type="ECO:0000313" key="2">
    <source>
        <dbReference type="EMBL" id="KAJ4346510.1"/>
    </source>
</evidence>
<gene>
    <name evidence="2" type="primary">SEC24_1</name>
    <name evidence="2" type="ORF">N0V89_010439</name>
</gene>
<dbReference type="Proteomes" id="UP001140513">
    <property type="component" value="Unassembled WGS sequence"/>
</dbReference>
<dbReference type="SUPFAM" id="SSF81995">
    <property type="entry name" value="beta-sandwich domain of Sec23/24"/>
    <property type="match status" value="1"/>
</dbReference>
<dbReference type="GeneID" id="80913969"/>
<evidence type="ECO:0000313" key="3">
    <source>
        <dbReference type="Proteomes" id="UP001140513"/>
    </source>
</evidence>
<feature type="compositionally biased region" description="Low complexity" evidence="1">
    <location>
        <begin position="16"/>
        <end position="26"/>
    </location>
</feature>
<dbReference type="Gene3D" id="2.60.40.1670">
    <property type="entry name" value="beta-sandwich domain of Sec23/24"/>
    <property type="match status" value="1"/>
</dbReference>
<organism evidence="2 3">
    <name type="scientific">Didymosphaeria variabile</name>
    <dbReference type="NCBI Taxonomy" id="1932322"/>
    <lineage>
        <taxon>Eukaryota</taxon>
        <taxon>Fungi</taxon>
        <taxon>Dikarya</taxon>
        <taxon>Ascomycota</taxon>
        <taxon>Pezizomycotina</taxon>
        <taxon>Dothideomycetes</taxon>
        <taxon>Pleosporomycetidae</taxon>
        <taxon>Pleosporales</taxon>
        <taxon>Massarineae</taxon>
        <taxon>Didymosphaeriaceae</taxon>
        <taxon>Didymosphaeria</taxon>
    </lineage>
</organism>
<keyword evidence="3" id="KW-1185">Reference proteome</keyword>
<dbReference type="AlphaFoldDB" id="A0A9W8XBM9"/>
<name>A0A9W8XBM9_9PLEO</name>
<feature type="compositionally biased region" description="Pro residues" evidence="1">
    <location>
        <begin position="27"/>
        <end position="37"/>
    </location>
</feature>
<feature type="region of interest" description="Disordered" evidence="1">
    <location>
        <begin position="1"/>
        <end position="89"/>
    </location>
</feature>
<protein>
    <submittedName>
        <fullName evidence="2">COPII subunit</fullName>
    </submittedName>
</protein>
<reference evidence="2" key="1">
    <citation type="submission" date="2022-10" db="EMBL/GenBank/DDBJ databases">
        <title>Tapping the CABI collections for fungal endophytes: first genome assemblies for Collariella, Neodidymelliopsis, Ascochyta clinopodiicola, Didymella pomorum, Didymosphaeria variabile, Neocosmospora piperis and Neocucurbitaria cava.</title>
        <authorList>
            <person name="Hill R."/>
        </authorList>
    </citation>
    <scope>NUCLEOTIDE SEQUENCE</scope>
    <source>
        <strain evidence="2">IMI 356815</strain>
    </source>
</reference>
<proteinExistence type="predicted"/>
<sequence>MAPPRKNRYAGVAYEQGANVPANAGPPGAPAGLPPQGPQGDFQAQYGFPSAQSPSYGAPQYPVAPQDPNALGQQFQGMSLGGQPQQLPPQVPQQVQQNQLLPSDLIAALQCKVPKAFLIKFQPIPLPANLAATPSPHANCPAPYIRSTLASVPTTHSLLKKSKLPFSLIVQPYTSLHEDEAPIPVIDDQVGDLPRMLSRLSREEN</sequence>